<dbReference type="GO" id="GO:0033969">
    <property type="term" value="F:gamma-glutamyl-gamma-aminobutyrate hydrolase activity"/>
    <property type="evidence" value="ECO:0007669"/>
    <property type="project" value="TreeGrafter"/>
</dbReference>
<dbReference type="InterPro" id="IPR044668">
    <property type="entry name" value="PuuD-like"/>
</dbReference>
<evidence type="ECO:0000313" key="1">
    <source>
        <dbReference type="EMBL" id="SHK22542.1"/>
    </source>
</evidence>
<dbReference type="EMBL" id="FRAI01000023">
    <property type="protein sequence ID" value="SHK22542.1"/>
    <property type="molecule type" value="Genomic_DNA"/>
</dbReference>
<reference evidence="2" key="1">
    <citation type="submission" date="2016-11" db="EMBL/GenBank/DDBJ databases">
        <authorList>
            <person name="Varghese N."/>
            <person name="Submissions S."/>
        </authorList>
    </citation>
    <scope>NUCLEOTIDE SEQUENCE [LARGE SCALE GENOMIC DNA]</scope>
    <source>
        <strain evidence="2">DSM 14826</strain>
    </source>
</reference>
<dbReference type="Proteomes" id="UP000243547">
    <property type="component" value="Unassembled WGS sequence"/>
</dbReference>
<dbReference type="PANTHER" id="PTHR43235:SF1">
    <property type="entry name" value="GLUTAMINE AMIDOTRANSFERASE PB2B2.05-RELATED"/>
    <property type="match status" value="1"/>
</dbReference>
<dbReference type="Gene3D" id="3.40.50.880">
    <property type="match status" value="1"/>
</dbReference>
<dbReference type="RefSeq" id="WP_159429615.1">
    <property type="nucleotide sequence ID" value="NZ_FRAI01000023.1"/>
</dbReference>
<proteinExistence type="predicted"/>
<dbReference type="CDD" id="cd01745">
    <property type="entry name" value="GATase1_2"/>
    <property type="match status" value="1"/>
</dbReference>
<dbReference type="Pfam" id="PF07722">
    <property type="entry name" value="Peptidase_C26"/>
    <property type="match status" value="1"/>
</dbReference>
<dbReference type="InterPro" id="IPR011697">
    <property type="entry name" value="Peptidase_C26"/>
</dbReference>
<dbReference type="STRING" id="1120989.SAMN02745227_01828"/>
<name>A0A1M6QQI4_9FIRM</name>
<keyword evidence="1" id="KW-0315">Glutamine amidotransferase</keyword>
<keyword evidence="1" id="KW-0808">Transferase</keyword>
<gene>
    <name evidence="1" type="ORF">SAMN02745227_01828</name>
</gene>
<dbReference type="GO" id="GO:0016740">
    <property type="term" value="F:transferase activity"/>
    <property type="evidence" value="ECO:0007669"/>
    <property type="project" value="UniProtKB-KW"/>
</dbReference>
<dbReference type="InterPro" id="IPR029062">
    <property type="entry name" value="Class_I_gatase-like"/>
</dbReference>
<keyword evidence="2" id="KW-1185">Reference proteome</keyword>
<organism evidence="1 2">
    <name type="scientific">Anaerobranca californiensis DSM 14826</name>
    <dbReference type="NCBI Taxonomy" id="1120989"/>
    <lineage>
        <taxon>Bacteria</taxon>
        <taxon>Bacillati</taxon>
        <taxon>Bacillota</taxon>
        <taxon>Clostridia</taxon>
        <taxon>Eubacteriales</taxon>
        <taxon>Proteinivoracaceae</taxon>
        <taxon>Anaerobranca</taxon>
    </lineage>
</organism>
<protein>
    <submittedName>
        <fullName evidence="1">Putative glutamine amidotransferase</fullName>
    </submittedName>
</protein>
<dbReference type="GO" id="GO:0006598">
    <property type="term" value="P:polyamine catabolic process"/>
    <property type="evidence" value="ECO:0007669"/>
    <property type="project" value="TreeGrafter"/>
</dbReference>
<accession>A0A1M6QQI4</accession>
<dbReference type="PANTHER" id="PTHR43235">
    <property type="entry name" value="GLUTAMINE AMIDOTRANSFERASE PB2B2.05-RELATED"/>
    <property type="match status" value="1"/>
</dbReference>
<dbReference type="OrthoDB" id="9813383at2"/>
<dbReference type="GO" id="GO:0005829">
    <property type="term" value="C:cytosol"/>
    <property type="evidence" value="ECO:0007669"/>
    <property type="project" value="TreeGrafter"/>
</dbReference>
<evidence type="ECO:0000313" key="2">
    <source>
        <dbReference type="Proteomes" id="UP000243547"/>
    </source>
</evidence>
<dbReference type="PROSITE" id="PS51273">
    <property type="entry name" value="GATASE_TYPE_1"/>
    <property type="match status" value="1"/>
</dbReference>
<dbReference type="SUPFAM" id="SSF52317">
    <property type="entry name" value="Class I glutamine amidotransferase-like"/>
    <property type="match status" value="1"/>
</dbReference>
<sequence>MKPVIGITAIFDYNLNRNWLGDDYITAVVEGGGIPVIIPSNIKVENIPQLITKIDGLLLSGGDDVNPLIFGEQPHPKLGDVDPLRDILEIHLVKTALEKKKPILGICRGLQVTNVALGGTILQDIFSQREKVLGHRQKGPRFYLSHQVYIEKDTLLANVIGKTEVLVNSFHHQSIGVLGENLLINCRSSDGIIEGIESYCGNILAVQWHPENLWRYTDEHIKLFKWLVDKSK</sequence>
<dbReference type="AlphaFoldDB" id="A0A1M6QQI4"/>